<feature type="compositionally biased region" description="Basic residues" evidence="1">
    <location>
        <begin position="30"/>
        <end position="39"/>
    </location>
</feature>
<dbReference type="Gene3D" id="3.90.215.10">
    <property type="entry name" value="Gamma Fibrinogen, chain A, domain 1"/>
    <property type="match status" value="1"/>
</dbReference>
<evidence type="ECO:0000313" key="4">
    <source>
        <dbReference type="Proteomes" id="UP001283361"/>
    </source>
</evidence>
<name>A0AAE1D500_9GAST</name>
<evidence type="ECO:0000313" key="3">
    <source>
        <dbReference type="EMBL" id="KAK3756673.1"/>
    </source>
</evidence>
<dbReference type="SUPFAM" id="SSF56496">
    <property type="entry name" value="Fibrinogen C-terminal domain-like"/>
    <property type="match status" value="1"/>
</dbReference>
<dbReference type="Proteomes" id="UP001283361">
    <property type="component" value="Unassembled WGS sequence"/>
</dbReference>
<comment type="caution">
    <text evidence="3">The sequence shown here is derived from an EMBL/GenBank/DDBJ whole genome shotgun (WGS) entry which is preliminary data.</text>
</comment>
<dbReference type="GO" id="GO:0005615">
    <property type="term" value="C:extracellular space"/>
    <property type="evidence" value="ECO:0007669"/>
    <property type="project" value="TreeGrafter"/>
</dbReference>
<dbReference type="Pfam" id="PF00147">
    <property type="entry name" value="Fibrinogen_C"/>
    <property type="match status" value="1"/>
</dbReference>
<keyword evidence="4" id="KW-1185">Reference proteome</keyword>
<proteinExistence type="predicted"/>
<protein>
    <recommendedName>
        <fullName evidence="2">Fibrinogen C-terminal domain-containing protein</fullName>
    </recommendedName>
</protein>
<organism evidence="3 4">
    <name type="scientific">Elysia crispata</name>
    <name type="common">lettuce slug</name>
    <dbReference type="NCBI Taxonomy" id="231223"/>
    <lineage>
        <taxon>Eukaryota</taxon>
        <taxon>Metazoa</taxon>
        <taxon>Spiralia</taxon>
        <taxon>Lophotrochozoa</taxon>
        <taxon>Mollusca</taxon>
        <taxon>Gastropoda</taxon>
        <taxon>Heterobranchia</taxon>
        <taxon>Euthyneura</taxon>
        <taxon>Panpulmonata</taxon>
        <taxon>Sacoglossa</taxon>
        <taxon>Placobranchoidea</taxon>
        <taxon>Plakobranchidae</taxon>
        <taxon>Elysia</taxon>
    </lineage>
</organism>
<evidence type="ECO:0000259" key="2">
    <source>
        <dbReference type="PROSITE" id="PS51406"/>
    </source>
</evidence>
<feature type="region of interest" description="Disordered" evidence="1">
    <location>
        <begin position="25"/>
        <end position="44"/>
    </location>
</feature>
<dbReference type="InterPro" id="IPR014716">
    <property type="entry name" value="Fibrinogen_a/b/g_C_1"/>
</dbReference>
<dbReference type="PANTHER" id="PTHR19143:SF458">
    <property type="entry name" value="FIBRINOGEN C-TERMINAL DOMAIN-CONTAINING PROTEIN-RELATED"/>
    <property type="match status" value="1"/>
</dbReference>
<dbReference type="SMART" id="SM00186">
    <property type="entry name" value="FBG"/>
    <property type="match status" value="1"/>
</dbReference>
<accession>A0AAE1D500</accession>
<dbReference type="PANTHER" id="PTHR19143">
    <property type="entry name" value="FIBRINOGEN/TENASCIN/ANGIOPOEITIN"/>
    <property type="match status" value="1"/>
</dbReference>
<dbReference type="PROSITE" id="PS51406">
    <property type="entry name" value="FIBRINOGEN_C_2"/>
    <property type="match status" value="1"/>
</dbReference>
<dbReference type="InterPro" id="IPR036056">
    <property type="entry name" value="Fibrinogen-like_C"/>
</dbReference>
<dbReference type="InterPro" id="IPR050373">
    <property type="entry name" value="Fibrinogen_C-term_domain"/>
</dbReference>
<dbReference type="EMBL" id="JAWDGP010005484">
    <property type="protein sequence ID" value="KAK3756673.1"/>
    <property type="molecule type" value="Genomic_DNA"/>
</dbReference>
<feature type="domain" description="Fibrinogen C-terminal" evidence="2">
    <location>
        <begin position="436"/>
        <end position="653"/>
    </location>
</feature>
<dbReference type="CDD" id="cd00087">
    <property type="entry name" value="FReD"/>
    <property type="match status" value="1"/>
</dbReference>
<evidence type="ECO:0000256" key="1">
    <source>
        <dbReference type="SAM" id="MobiDB-lite"/>
    </source>
</evidence>
<dbReference type="InterPro" id="IPR002181">
    <property type="entry name" value="Fibrinogen_a/b/g_C_dom"/>
</dbReference>
<dbReference type="AlphaFoldDB" id="A0AAE1D500"/>
<sequence length="654" mass="72858">MRNGDKSITDVCDSSRISISSVALNPGSRSRVKKERKTKTSGGQIRDLGASPIFLSRKESLRCVFLAGTTVSTVMLRAEMEPAASSSSVWLFALIILAVPCQGIEFTLSRNNYNLPGSGSSCGVLVCKTSNLGSGKDDSDTITNMTLFKTTTAGLDNIGGSNDGQLRRLASVSSTQPNIQQVYDGMKLYGALKDGQATLRVELSKHKDCLSDYICELREVDAKGMQIFSSSRLVQQRDQGLFNAQDSSLTSSILMRLTSVIEQMDVKLAIMEDRTADLKKTLQRTEDKLCQLDSKLSAIDSKAIQEKVLKEMKTQIDNHFDKVSESSERTGDILNKTATLLTTLNSNNKKFHSNIMDSYQSFFENVTRGMSEIFTRNQNQTDRIEANFISFKGEVDLSWQQLESSTNKSVLKTLSALQNITSKFNHALLSNMKSALADFFMPEGCKKNTPVLLHPVSTPYPVIYRSEFPGLDTPILCDTITDGGGWIVIQRRSTGTVDFYRNWASYREGFGTLDNDFWLGNENIHTITSSGDYELRVELKYQGKAKFALYDRFALAGEDNNYAITVGAYSGTAGDSLTYHNGDLFSTYDRDNDKKSDNCAKKFTAAWWYGHRYCHVSHLNGKWGNSNWKGLSWNSLTNDKSVSFSEMKIRRVTD</sequence>
<reference evidence="3" key="1">
    <citation type="journal article" date="2023" name="G3 (Bethesda)">
        <title>A reference genome for the long-term kleptoplast-retaining sea slug Elysia crispata morphotype clarki.</title>
        <authorList>
            <person name="Eastman K.E."/>
            <person name="Pendleton A.L."/>
            <person name="Shaikh M.A."/>
            <person name="Suttiyut T."/>
            <person name="Ogas R."/>
            <person name="Tomko P."/>
            <person name="Gavelis G."/>
            <person name="Widhalm J.R."/>
            <person name="Wisecaver J.H."/>
        </authorList>
    </citation>
    <scope>NUCLEOTIDE SEQUENCE</scope>
    <source>
        <strain evidence="3">ECLA1</strain>
    </source>
</reference>
<gene>
    <name evidence="3" type="ORF">RRG08_027088</name>
</gene>